<dbReference type="GO" id="GO:0051213">
    <property type="term" value="F:dioxygenase activity"/>
    <property type="evidence" value="ECO:0007669"/>
    <property type="project" value="UniProtKB-KW"/>
</dbReference>
<evidence type="ECO:0000259" key="9">
    <source>
        <dbReference type="PROSITE" id="PS51819"/>
    </source>
</evidence>
<protein>
    <recommendedName>
        <fullName evidence="9">VOC domain-containing protein</fullName>
    </recommendedName>
</protein>
<evidence type="ECO:0000313" key="11">
    <source>
        <dbReference type="Proteomes" id="UP000093925"/>
    </source>
</evidence>
<dbReference type="Gene3D" id="3.10.180.10">
    <property type="entry name" value="2,3-Dihydroxybiphenyl 1,2-Dioxygenase, domain 1"/>
    <property type="match status" value="2"/>
</dbReference>
<name>A0A1A3D1J3_MYCAS</name>
<evidence type="ECO:0000313" key="10">
    <source>
        <dbReference type="EMBL" id="OBJ91035.1"/>
    </source>
</evidence>
<dbReference type="Pfam" id="PF22632">
    <property type="entry name" value="BphC_D1"/>
    <property type="match status" value="1"/>
</dbReference>
<keyword evidence="5 8" id="KW-0223">Dioxygenase</keyword>
<evidence type="ECO:0000256" key="8">
    <source>
        <dbReference type="RuleBase" id="RU000683"/>
    </source>
</evidence>
<feature type="domain" description="VOC" evidence="9">
    <location>
        <begin position="147"/>
        <end position="264"/>
    </location>
</feature>
<feature type="domain" description="VOC" evidence="9">
    <location>
        <begin position="5"/>
        <end position="124"/>
    </location>
</feature>
<gene>
    <name evidence="10" type="ORF">A5640_02165</name>
</gene>
<evidence type="ECO:0000256" key="1">
    <source>
        <dbReference type="ARBA" id="ARBA00001954"/>
    </source>
</evidence>
<dbReference type="CDD" id="cd07252">
    <property type="entry name" value="BphC1-RGP6_N_like"/>
    <property type="match status" value="1"/>
</dbReference>
<evidence type="ECO:0000256" key="5">
    <source>
        <dbReference type="ARBA" id="ARBA00022964"/>
    </source>
</evidence>
<organism evidence="10 11">
    <name type="scientific">Mycobacterium asiaticum</name>
    <dbReference type="NCBI Taxonomy" id="1790"/>
    <lineage>
        <taxon>Bacteria</taxon>
        <taxon>Bacillati</taxon>
        <taxon>Actinomycetota</taxon>
        <taxon>Actinomycetes</taxon>
        <taxon>Mycobacteriales</taxon>
        <taxon>Mycobacteriaceae</taxon>
        <taxon>Mycobacterium</taxon>
    </lineage>
</organism>
<keyword evidence="4 8" id="KW-0058">Aromatic hydrocarbons catabolism</keyword>
<dbReference type="PROSITE" id="PS00082">
    <property type="entry name" value="EXTRADIOL_DIOXYGENAS"/>
    <property type="match status" value="1"/>
</dbReference>
<dbReference type="PROSITE" id="PS51819">
    <property type="entry name" value="VOC"/>
    <property type="match status" value="2"/>
</dbReference>
<comment type="cofactor">
    <cofactor evidence="1 8">
        <name>Fe(2+)</name>
        <dbReference type="ChEBI" id="CHEBI:29033"/>
    </cofactor>
</comment>
<comment type="similarity">
    <text evidence="2 8">Belongs to the extradiol ring-cleavage dioxygenase family.</text>
</comment>
<dbReference type="InterPro" id="IPR029068">
    <property type="entry name" value="Glyas_Bleomycin-R_OHBP_Dase"/>
</dbReference>
<evidence type="ECO:0000256" key="6">
    <source>
        <dbReference type="ARBA" id="ARBA00023002"/>
    </source>
</evidence>
<proteinExistence type="inferred from homology"/>
<sequence>MDLRGLGYVVYDVTDIAAWRELTVDAFGMMPAGGPPAAEPDGTLWLRLDERSWRIAVQPADRDRQVAAGWEVADDVALSAAVTHLEAHGVAVKAADDRLRTRRGVSGLAFFDDPWGNHHEIYWGQTVEEEPFRSPVGVQEFLTGPLGIGHVFYAVASAPEAEAFYRDAMGFRLTDRFAWGPNTVVFMRATARHHSIGFFDLPMPPGPNHLMLEVSRLEDLGKAYDRVMDLQIPIVNTLGQHFNDPTLSFYVQNPSGFNMELGWQALQVDDATWVARTYTGRGELWGHRGDMMDDIADAKVESR</sequence>
<accession>A0A1A3D1J3</accession>
<reference evidence="10 11" key="1">
    <citation type="submission" date="2016-06" db="EMBL/GenBank/DDBJ databases">
        <authorList>
            <person name="Kjaerup R.B."/>
            <person name="Dalgaard T.S."/>
            <person name="Juul-Madsen H.R."/>
        </authorList>
    </citation>
    <scope>NUCLEOTIDE SEQUENCE [LARGE SCALE GENOMIC DNA]</scope>
    <source>
        <strain evidence="10 11">1276495.2</strain>
    </source>
</reference>
<keyword evidence="6 8" id="KW-0560">Oxidoreductase</keyword>
<dbReference type="EMBL" id="LZLM01000002">
    <property type="protein sequence ID" value="OBJ91035.1"/>
    <property type="molecule type" value="Genomic_DNA"/>
</dbReference>
<keyword evidence="3" id="KW-0479">Metal-binding</keyword>
<dbReference type="InterPro" id="IPR000486">
    <property type="entry name" value="Xdiol_ring_cleave_dOase_1/2"/>
</dbReference>
<dbReference type="AlphaFoldDB" id="A0A1A3D1J3"/>
<evidence type="ECO:0000256" key="3">
    <source>
        <dbReference type="ARBA" id="ARBA00022723"/>
    </source>
</evidence>
<dbReference type="Proteomes" id="UP000093925">
    <property type="component" value="Unassembled WGS sequence"/>
</dbReference>
<evidence type="ECO:0000256" key="4">
    <source>
        <dbReference type="ARBA" id="ARBA00022797"/>
    </source>
</evidence>
<dbReference type="SUPFAM" id="SSF54593">
    <property type="entry name" value="Glyoxalase/Bleomycin resistance protein/Dihydroxybiphenyl dioxygenase"/>
    <property type="match status" value="1"/>
</dbReference>
<evidence type="ECO:0000256" key="7">
    <source>
        <dbReference type="ARBA" id="ARBA00023004"/>
    </source>
</evidence>
<dbReference type="GO" id="GO:0008198">
    <property type="term" value="F:ferrous iron binding"/>
    <property type="evidence" value="ECO:0007669"/>
    <property type="project" value="InterPro"/>
</dbReference>
<dbReference type="InterPro" id="IPR037523">
    <property type="entry name" value="VOC_core"/>
</dbReference>
<keyword evidence="7 8" id="KW-0408">Iron</keyword>
<dbReference type="InterPro" id="IPR004360">
    <property type="entry name" value="Glyas_Fos-R_dOase_dom"/>
</dbReference>
<comment type="caution">
    <text evidence="10">The sequence shown here is derived from an EMBL/GenBank/DDBJ whole genome shotgun (WGS) entry which is preliminary data.</text>
</comment>
<dbReference type="Pfam" id="PF00903">
    <property type="entry name" value="Glyoxalase"/>
    <property type="match status" value="1"/>
</dbReference>
<evidence type="ECO:0000256" key="2">
    <source>
        <dbReference type="ARBA" id="ARBA00008784"/>
    </source>
</evidence>